<evidence type="ECO:0000259" key="3">
    <source>
        <dbReference type="Pfam" id="PF03968"/>
    </source>
</evidence>
<feature type="signal peptide" evidence="2">
    <location>
        <begin position="1"/>
        <end position="30"/>
    </location>
</feature>
<dbReference type="Proteomes" id="UP000007460">
    <property type="component" value="Chromosome"/>
</dbReference>
<dbReference type="PANTHER" id="PTHR36504">
    <property type="entry name" value="LIPOPOLYSACCHARIDE EXPORT SYSTEM PROTEIN LPTA"/>
    <property type="match status" value="1"/>
</dbReference>
<dbReference type="RefSeq" id="WP_013046116.1">
    <property type="nucleotide sequence ID" value="NC_014010.1"/>
</dbReference>
<dbReference type="Gene3D" id="2.60.450.10">
    <property type="entry name" value="Lipopolysaccharide (LPS) transport protein A like domain"/>
    <property type="match status" value="2"/>
</dbReference>
<dbReference type="AlphaFoldDB" id="D5BT92"/>
<evidence type="ECO:0000256" key="1">
    <source>
        <dbReference type="ARBA" id="ARBA00022729"/>
    </source>
</evidence>
<protein>
    <submittedName>
        <fullName evidence="4">Hypothetical secreted protein</fullName>
    </submittedName>
</protein>
<feature type="domain" description="Organic solvent tolerance-like N-terminal" evidence="3">
    <location>
        <begin position="47"/>
        <end position="151"/>
    </location>
</feature>
<dbReference type="InterPro" id="IPR005653">
    <property type="entry name" value="OstA-like_N"/>
</dbReference>
<dbReference type="GO" id="GO:0015920">
    <property type="term" value="P:lipopolysaccharide transport"/>
    <property type="evidence" value="ECO:0007669"/>
    <property type="project" value="TreeGrafter"/>
</dbReference>
<proteinExistence type="predicted"/>
<dbReference type="eggNOG" id="COG1934">
    <property type="taxonomic scope" value="Bacteria"/>
</dbReference>
<dbReference type="OrthoDB" id="8450043at2"/>
<name>D5BT92_PUNMI</name>
<dbReference type="GO" id="GO:0030288">
    <property type="term" value="C:outer membrane-bounded periplasmic space"/>
    <property type="evidence" value="ECO:0007669"/>
    <property type="project" value="TreeGrafter"/>
</dbReference>
<dbReference type="STRING" id="488538.SAR116_1246"/>
<evidence type="ECO:0000313" key="5">
    <source>
        <dbReference type="Proteomes" id="UP000007460"/>
    </source>
</evidence>
<dbReference type="eggNOG" id="COG1452">
    <property type="taxonomic scope" value="Bacteria"/>
</dbReference>
<evidence type="ECO:0000313" key="4">
    <source>
        <dbReference type="EMBL" id="ADE39489.1"/>
    </source>
</evidence>
<accession>D5BT92</accession>
<reference evidence="4 5" key="1">
    <citation type="journal article" date="2010" name="J. Bacteriol.">
        <title>Complete genome sequence of "Candidatus Puniceispirillum marinum" IMCC1322, a representative of the SAR116 clade in the Alphaproteobacteria.</title>
        <authorList>
            <person name="Oh H.M."/>
            <person name="Kwon K.K."/>
            <person name="Kang I."/>
            <person name="Kang S.G."/>
            <person name="Lee J.H."/>
            <person name="Kim S.J."/>
            <person name="Cho J.C."/>
        </authorList>
    </citation>
    <scope>NUCLEOTIDE SEQUENCE [LARGE SCALE GENOMIC DNA]</scope>
    <source>
        <strain evidence="4 5">IMCC1322</strain>
    </source>
</reference>
<keyword evidence="5" id="KW-1185">Reference proteome</keyword>
<feature type="chain" id="PRO_5003069648" evidence="2">
    <location>
        <begin position="31"/>
        <end position="268"/>
    </location>
</feature>
<dbReference type="EMBL" id="CP001751">
    <property type="protein sequence ID" value="ADE39489.1"/>
    <property type="molecule type" value="Genomic_DNA"/>
</dbReference>
<gene>
    <name evidence="4" type="ordered locus">SAR116_1246</name>
</gene>
<dbReference type="KEGG" id="apb:SAR116_1246"/>
<organism evidence="4 5">
    <name type="scientific">Puniceispirillum marinum (strain IMCC1322)</name>
    <dbReference type="NCBI Taxonomy" id="488538"/>
    <lineage>
        <taxon>Bacteria</taxon>
        <taxon>Pseudomonadati</taxon>
        <taxon>Pseudomonadota</taxon>
        <taxon>Alphaproteobacteria</taxon>
        <taxon>Candidatus Puniceispirillales</taxon>
        <taxon>Candidatus Puniceispirillaceae</taxon>
        <taxon>Candidatus Puniceispirillum</taxon>
    </lineage>
</organism>
<keyword evidence="1 2" id="KW-0732">Signal</keyword>
<dbReference type="PANTHER" id="PTHR36504:SF1">
    <property type="entry name" value="LIPOPOLYSACCHARIDE EXPORT SYSTEM PROTEIN LPTA"/>
    <property type="match status" value="1"/>
</dbReference>
<evidence type="ECO:0000256" key="2">
    <source>
        <dbReference type="SAM" id="SignalP"/>
    </source>
</evidence>
<dbReference type="GO" id="GO:0017089">
    <property type="term" value="F:glycolipid transfer activity"/>
    <property type="evidence" value="ECO:0007669"/>
    <property type="project" value="TreeGrafter"/>
</dbReference>
<sequence>MKVLNFLLRHFALFALLLVMSPGLLSIANAQDKQAETQTAPVTIEASDFLEWDQNKGLYLAEGDAIAVQRDMRISADRLEANYDPEQAGREINLMTATGNVFFIDGENTATGARLVYDLVSSTYSVFGKNAKVTSPRGVMTATKKIIYDESNPTKAKINGIGKANYTADDGRVISGDEIIAFTNENGDLQTLDAIGNAYVRTVDNQTATGDKVNYDFNTSIAILTGNVELIEGQNVMRGSRAEVDFNSGVSRLLSDGQGGRVTGIMVQ</sequence>
<dbReference type="GO" id="GO:0009279">
    <property type="term" value="C:cell outer membrane"/>
    <property type="evidence" value="ECO:0007669"/>
    <property type="project" value="TreeGrafter"/>
</dbReference>
<dbReference type="HOGENOM" id="CLU_1037750_0_0_5"/>
<feature type="domain" description="Organic solvent tolerance-like N-terminal" evidence="3">
    <location>
        <begin position="172"/>
        <end position="249"/>
    </location>
</feature>
<dbReference type="InterPro" id="IPR052037">
    <property type="entry name" value="LPS_export_LptA"/>
</dbReference>
<dbReference type="Pfam" id="PF03968">
    <property type="entry name" value="LptD_N"/>
    <property type="match status" value="2"/>
</dbReference>